<dbReference type="GO" id="GO:0005737">
    <property type="term" value="C:cytoplasm"/>
    <property type="evidence" value="ECO:0007669"/>
    <property type="project" value="UniProtKB-SubCell"/>
</dbReference>
<reference evidence="14" key="1">
    <citation type="submission" date="2018-06" db="EMBL/GenBank/DDBJ databases">
        <authorList>
            <person name="Zhirakovskaya E."/>
        </authorList>
    </citation>
    <scope>NUCLEOTIDE SEQUENCE</scope>
</reference>
<dbReference type="GO" id="GO:0061710">
    <property type="term" value="F:L-threonylcarbamoyladenylate synthase"/>
    <property type="evidence" value="ECO:0007669"/>
    <property type="project" value="UniProtKB-EC"/>
</dbReference>
<evidence type="ECO:0000256" key="1">
    <source>
        <dbReference type="ARBA" id="ARBA00004496"/>
    </source>
</evidence>
<evidence type="ECO:0000256" key="5">
    <source>
        <dbReference type="ARBA" id="ARBA00022490"/>
    </source>
</evidence>
<dbReference type="PANTHER" id="PTHR17490">
    <property type="entry name" value="SUA5"/>
    <property type="match status" value="1"/>
</dbReference>
<name>A0A3B0U4A3_9ZZZZ</name>
<organism evidence="14">
    <name type="scientific">hydrothermal vent metagenome</name>
    <dbReference type="NCBI Taxonomy" id="652676"/>
    <lineage>
        <taxon>unclassified sequences</taxon>
        <taxon>metagenomes</taxon>
        <taxon>ecological metagenomes</taxon>
    </lineage>
</organism>
<keyword evidence="9" id="KW-0547">Nucleotide-binding</keyword>
<keyword evidence="8 14" id="KW-0548">Nucleotidyltransferase</keyword>
<dbReference type="Gene3D" id="3.40.50.11030">
    <property type="entry name" value="Threonylcarbamoyl-AMP synthase, C-terminal domain"/>
    <property type="match status" value="1"/>
</dbReference>
<dbReference type="GO" id="GO:0006450">
    <property type="term" value="P:regulation of translational fidelity"/>
    <property type="evidence" value="ECO:0007669"/>
    <property type="project" value="TreeGrafter"/>
</dbReference>
<comment type="subcellular location">
    <subcellularLocation>
        <location evidence="1">Cytoplasm</location>
    </subcellularLocation>
</comment>
<dbReference type="InterPro" id="IPR010923">
    <property type="entry name" value="T(6)A37_SUA5"/>
</dbReference>
<dbReference type="PANTHER" id="PTHR17490:SF16">
    <property type="entry name" value="THREONYLCARBAMOYL-AMP SYNTHASE"/>
    <property type="match status" value="1"/>
</dbReference>
<dbReference type="GO" id="GO:0008033">
    <property type="term" value="P:tRNA processing"/>
    <property type="evidence" value="ECO:0007669"/>
    <property type="project" value="UniProtKB-KW"/>
</dbReference>
<evidence type="ECO:0000256" key="12">
    <source>
        <dbReference type="ARBA" id="ARBA00048366"/>
    </source>
</evidence>
<keyword evidence="5" id="KW-0963">Cytoplasm</keyword>
<protein>
    <recommendedName>
        <fullName evidence="4">Threonylcarbamoyl-AMP synthase</fullName>
        <ecNumber evidence="3">2.7.7.87</ecNumber>
    </recommendedName>
    <alternativeName>
        <fullName evidence="11">L-threonylcarbamoyladenylate synthase</fullName>
    </alternativeName>
</protein>
<dbReference type="InterPro" id="IPR006070">
    <property type="entry name" value="Sua5-like_dom"/>
</dbReference>
<keyword evidence="7" id="KW-0819">tRNA processing</keyword>
<dbReference type="EMBL" id="UOEO01000165">
    <property type="protein sequence ID" value="VAW21342.1"/>
    <property type="molecule type" value="Genomic_DNA"/>
</dbReference>
<dbReference type="GO" id="GO:0003725">
    <property type="term" value="F:double-stranded RNA binding"/>
    <property type="evidence" value="ECO:0007669"/>
    <property type="project" value="InterPro"/>
</dbReference>
<evidence type="ECO:0000256" key="2">
    <source>
        <dbReference type="ARBA" id="ARBA00007663"/>
    </source>
</evidence>
<evidence type="ECO:0000256" key="4">
    <source>
        <dbReference type="ARBA" id="ARBA00015492"/>
    </source>
</evidence>
<dbReference type="Gene3D" id="3.90.870.10">
    <property type="entry name" value="DHBP synthase"/>
    <property type="match status" value="1"/>
</dbReference>
<evidence type="ECO:0000259" key="13">
    <source>
        <dbReference type="PROSITE" id="PS51163"/>
    </source>
</evidence>
<evidence type="ECO:0000256" key="3">
    <source>
        <dbReference type="ARBA" id="ARBA00012584"/>
    </source>
</evidence>
<dbReference type="NCBIfam" id="TIGR00057">
    <property type="entry name" value="L-threonylcarbamoyladenylate synthase"/>
    <property type="match status" value="1"/>
</dbReference>
<dbReference type="InterPro" id="IPR005145">
    <property type="entry name" value="Sua5_C"/>
</dbReference>
<dbReference type="GO" id="GO:0000049">
    <property type="term" value="F:tRNA binding"/>
    <property type="evidence" value="ECO:0007669"/>
    <property type="project" value="TreeGrafter"/>
</dbReference>
<comment type="catalytic activity">
    <reaction evidence="12">
        <text>L-threonine + hydrogencarbonate + ATP = L-threonylcarbamoyladenylate + diphosphate + H2O</text>
        <dbReference type="Rhea" id="RHEA:36407"/>
        <dbReference type="ChEBI" id="CHEBI:15377"/>
        <dbReference type="ChEBI" id="CHEBI:17544"/>
        <dbReference type="ChEBI" id="CHEBI:30616"/>
        <dbReference type="ChEBI" id="CHEBI:33019"/>
        <dbReference type="ChEBI" id="CHEBI:57926"/>
        <dbReference type="ChEBI" id="CHEBI:73682"/>
        <dbReference type="EC" id="2.7.7.87"/>
    </reaction>
</comment>
<accession>A0A3B0U4A3</accession>
<evidence type="ECO:0000256" key="9">
    <source>
        <dbReference type="ARBA" id="ARBA00022741"/>
    </source>
</evidence>
<comment type="similarity">
    <text evidence="2">Belongs to the SUA5 family.</text>
</comment>
<dbReference type="SUPFAM" id="SSF55821">
    <property type="entry name" value="YrdC/RibB"/>
    <property type="match status" value="1"/>
</dbReference>
<keyword evidence="10" id="KW-0067">ATP-binding</keyword>
<dbReference type="GO" id="GO:0005524">
    <property type="term" value="F:ATP binding"/>
    <property type="evidence" value="ECO:0007669"/>
    <property type="project" value="UniProtKB-KW"/>
</dbReference>
<evidence type="ECO:0000256" key="7">
    <source>
        <dbReference type="ARBA" id="ARBA00022694"/>
    </source>
</evidence>
<evidence type="ECO:0000313" key="14">
    <source>
        <dbReference type="EMBL" id="VAW21342.1"/>
    </source>
</evidence>
<sequence>MAVLACQTALMPASQKTKQSQFHNPVSFEKAVRILRAGKVCAFATETVYGLGADATNCDAVLAIYATKQRPRFNPLIVHCADLEMAHKIALFSPLAEKLTPLWPGAMTLVLPLKPDAGVCDLVSAGLKTVGVRIPGHEQARELIKALGRPLAAPSANPSGQLSPTSSAQVRQMFDDKVPVLEGEPSSAGIESTILSVIDNRIVQLRPGTLPREEIEQKLRVKIELVTKNSKIAAPGMLASHYAPRAQLRLEAKAPEPGEAFLGFGDIGANETIAKNLAKNLSTAGDLEEAARNLFSFLYQLDASGAWRIAVAPIPSAGLGEAINDRLTRAAAPRKKIKDQAPGITGA</sequence>
<dbReference type="PROSITE" id="PS51163">
    <property type="entry name" value="YRDC"/>
    <property type="match status" value="1"/>
</dbReference>
<dbReference type="InterPro" id="IPR017945">
    <property type="entry name" value="DHBP_synth_RibB-like_a/b_dom"/>
</dbReference>
<dbReference type="InterPro" id="IPR038385">
    <property type="entry name" value="Sua5/YwlC_C"/>
</dbReference>
<dbReference type="Pfam" id="PF01300">
    <property type="entry name" value="Sua5_yciO_yrdC"/>
    <property type="match status" value="1"/>
</dbReference>
<evidence type="ECO:0000256" key="8">
    <source>
        <dbReference type="ARBA" id="ARBA00022695"/>
    </source>
</evidence>
<dbReference type="Pfam" id="PF03481">
    <property type="entry name" value="Sua5_C"/>
    <property type="match status" value="1"/>
</dbReference>
<evidence type="ECO:0000256" key="10">
    <source>
        <dbReference type="ARBA" id="ARBA00022840"/>
    </source>
</evidence>
<dbReference type="AlphaFoldDB" id="A0A3B0U4A3"/>
<evidence type="ECO:0000256" key="11">
    <source>
        <dbReference type="ARBA" id="ARBA00029774"/>
    </source>
</evidence>
<dbReference type="EC" id="2.7.7.87" evidence="3"/>
<keyword evidence="6 14" id="KW-0808">Transferase</keyword>
<gene>
    <name evidence="14" type="ORF">MNBD_ALPHA12-1710</name>
</gene>
<dbReference type="InterPro" id="IPR050156">
    <property type="entry name" value="TC-AMP_synthase_SUA5"/>
</dbReference>
<dbReference type="PIRSF" id="PIRSF004930">
    <property type="entry name" value="Tln_factor_SUA5"/>
    <property type="match status" value="1"/>
</dbReference>
<evidence type="ECO:0000256" key="6">
    <source>
        <dbReference type="ARBA" id="ARBA00022679"/>
    </source>
</evidence>
<feature type="domain" description="YrdC-like" evidence="13">
    <location>
        <begin position="25"/>
        <end position="210"/>
    </location>
</feature>
<proteinExistence type="inferred from homology"/>